<dbReference type="PATRIC" id="fig|1226633.4.peg.1261"/>
<comment type="caution">
    <text evidence="1">The sequence shown here is derived from an EMBL/GenBank/DDBJ whole genome shotgun (WGS) entry which is preliminary data.</text>
</comment>
<proteinExistence type="predicted"/>
<protein>
    <submittedName>
        <fullName evidence="1">Uncharacterized protein</fullName>
    </submittedName>
</protein>
<gene>
    <name evidence="1" type="ORF">C095_06260</name>
</gene>
<dbReference type="GeneID" id="75076071"/>
<organism evidence="1 2">
    <name type="scientific">Fusobacterium necrophorum subsp. funduliforme B35</name>
    <dbReference type="NCBI Taxonomy" id="1226633"/>
    <lineage>
        <taxon>Bacteria</taxon>
        <taxon>Fusobacteriati</taxon>
        <taxon>Fusobacteriota</taxon>
        <taxon>Fusobacteriia</taxon>
        <taxon>Fusobacteriales</taxon>
        <taxon>Fusobacteriaceae</taxon>
        <taxon>Fusobacterium</taxon>
    </lineage>
</organism>
<evidence type="ECO:0000313" key="1">
    <source>
        <dbReference type="EMBL" id="KID49033.1"/>
    </source>
</evidence>
<evidence type="ECO:0000313" key="2">
    <source>
        <dbReference type="Proteomes" id="UP000031184"/>
    </source>
</evidence>
<dbReference type="EMBL" id="AUZI01000016">
    <property type="protein sequence ID" value="KID49033.1"/>
    <property type="molecule type" value="Genomic_DNA"/>
</dbReference>
<dbReference type="RefSeq" id="WP_005954970.1">
    <property type="nucleotide sequence ID" value="NZ_AOJP01000003.1"/>
</dbReference>
<accession>A0A017H5Z0</accession>
<name>A0A017H5Z0_9FUSO</name>
<reference evidence="1 2" key="1">
    <citation type="submission" date="2013-08" db="EMBL/GenBank/DDBJ databases">
        <title>An opportunistic ruminal bacterium that causes liver abscesses in cattle.</title>
        <authorList>
            <person name="Benahmed F.H."/>
            <person name="Rasmussen M."/>
            <person name="Harbottle H."/>
            <person name="Soppet D."/>
            <person name="Nagaraja T.G."/>
            <person name="Davidson M."/>
        </authorList>
    </citation>
    <scope>NUCLEOTIDE SEQUENCE [LARGE SCALE GENOMIC DNA]</scope>
    <source>
        <strain evidence="1 2">B35</strain>
    </source>
</reference>
<dbReference type="Proteomes" id="UP000031184">
    <property type="component" value="Unassembled WGS sequence"/>
</dbReference>
<dbReference type="AlphaFoldDB" id="A0A017H5Z0"/>
<sequence length="67" mass="7806">MNWEETKKVLQEKEFGQKKKSKIDDNPTSINTVNGIPFSEWVTLHTEEEIITLLLSLGNRRDLSIFD</sequence>